<feature type="region of interest" description="Disordered" evidence="1">
    <location>
        <begin position="133"/>
        <end position="153"/>
    </location>
</feature>
<evidence type="ECO:0000313" key="3">
    <source>
        <dbReference type="Proteomes" id="UP001501475"/>
    </source>
</evidence>
<accession>A0ABP4WYS3</accession>
<reference evidence="3" key="1">
    <citation type="journal article" date="2019" name="Int. J. Syst. Evol. Microbiol.">
        <title>The Global Catalogue of Microorganisms (GCM) 10K type strain sequencing project: providing services to taxonomists for standard genome sequencing and annotation.</title>
        <authorList>
            <consortium name="The Broad Institute Genomics Platform"/>
            <consortium name="The Broad Institute Genome Sequencing Center for Infectious Disease"/>
            <person name="Wu L."/>
            <person name="Ma J."/>
        </authorList>
    </citation>
    <scope>NUCLEOTIDE SEQUENCE [LARGE SCALE GENOMIC DNA]</scope>
    <source>
        <strain evidence="3">JCM 15591</strain>
    </source>
</reference>
<protein>
    <submittedName>
        <fullName evidence="2">Uncharacterized protein</fullName>
    </submittedName>
</protein>
<feature type="compositionally biased region" description="Low complexity" evidence="1">
    <location>
        <begin position="140"/>
        <end position="152"/>
    </location>
</feature>
<comment type="caution">
    <text evidence="2">The sequence shown here is derived from an EMBL/GenBank/DDBJ whole genome shotgun (WGS) entry which is preliminary data.</text>
</comment>
<name>A0ABP4WYS3_9MICO</name>
<dbReference type="Gene3D" id="3.40.190.10">
    <property type="entry name" value="Periplasmic binding protein-like II"/>
    <property type="match status" value="2"/>
</dbReference>
<organism evidence="2 3">
    <name type="scientific">Nostocoides vanveenii</name>
    <dbReference type="NCBI Taxonomy" id="330835"/>
    <lineage>
        <taxon>Bacteria</taxon>
        <taxon>Bacillati</taxon>
        <taxon>Actinomycetota</taxon>
        <taxon>Actinomycetes</taxon>
        <taxon>Micrococcales</taxon>
        <taxon>Intrasporangiaceae</taxon>
        <taxon>Nostocoides</taxon>
    </lineage>
</organism>
<evidence type="ECO:0000256" key="1">
    <source>
        <dbReference type="SAM" id="MobiDB-lite"/>
    </source>
</evidence>
<proteinExistence type="predicted"/>
<gene>
    <name evidence="2" type="ORF">GCM10009810_26280</name>
</gene>
<dbReference type="Proteomes" id="UP001501475">
    <property type="component" value="Unassembled WGS sequence"/>
</dbReference>
<dbReference type="EMBL" id="BAAAPN010000057">
    <property type="protein sequence ID" value="GAA1766173.1"/>
    <property type="molecule type" value="Genomic_DNA"/>
</dbReference>
<keyword evidence="3" id="KW-1185">Reference proteome</keyword>
<dbReference type="SUPFAM" id="SSF53850">
    <property type="entry name" value="Periplasmic binding protein-like II"/>
    <property type="match status" value="1"/>
</dbReference>
<sequence length="280" mass="30601">MLVRAIDPFWRQLQPHTGATIYTDVGQAQQRSFDHSCSNWPSRATSGCAFSASGVDWAPDWVATECGVHGFKPDYDGEAHLPIWDDCVLGASARSLSRGLRDQGAARRPAAEFVYVPGAFTWAEYDSARRHAHPDKPGWAAPKPATTARPPTSRCSRMAKRIVTSLGDANRAYWSSEFTEWLTSAAQDEKWNIPLGNLPLRSSEKDSPVFIDTDKALPGFAHFADNLENAKKPRPTLKGYAGLSKVFGEQVSNILQGQATPKEGLDAANQAADQELADSQ</sequence>
<evidence type="ECO:0000313" key="2">
    <source>
        <dbReference type="EMBL" id="GAA1766173.1"/>
    </source>
</evidence>